<evidence type="ECO:0000256" key="4">
    <source>
        <dbReference type="ARBA" id="ARBA00006678"/>
    </source>
</evidence>
<organism evidence="12 13">
    <name type="scientific">Steinernema hermaphroditum</name>
    <dbReference type="NCBI Taxonomy" id="289476"/>
    <lineage>
        <taxon>Eukaryota</taxon>
        <taxon>Metazoa</taxon>
        <taxon>Ecdysozoa</taxon>
        <taxon>Nematoda</taxon>
        <taxon>Chromadorea</taxon>
        <taxon>Rhabditida</taxon>
        <taxon>Tylenchina</taxon>
        <taxon>Panagrolaimomorpha</taxon>
        <taxon>Strongyloidoidea</taxon>
        <taxon>Steinernematidae</taxon>
        <taxon>Steinernema</taxon>
    </lineage>
</organism>
<dbReference type="GO" id="GO:0000177">
    <property type="term" value="C:cytoplasmic exosome (RNase complex)"/>
    <property type="evidence" value="ECO:0007669"/>
    <property type="project" value="TreeGrafter"/>
</dbReference>
<evidence type="ECO:0000256" key="1">
    <source>
        <dbReference type="ARBA" id="ARBA00004496"/>
    </source>
</evidence>
<feature type="domain" description="Exoribonuclease phosphorolytic" evidence="11">
    <location>
        <begin position="152"/>
        <end position="215"/>
    </location>
</feature>
<dbReference type="InterPro" id="IPR015847">
    <property type="entry name" value="ExoRNase_PH_dom2"/>
</dbReference>
<comment type="function">
    <text evidence="7">Non-catalytic component of the RNA exosome complex which has 3'-&gt;5' exoribonuclease activity and participates in a multitude of cellular RNA processing and degradation events.</text>
</comment>
<evidence type="ECO:0000259" key="10">
    <source>
        <dbReference type="Pfam" id="PF01138"/>
    </source>
</evidence>
<accession>A0AA39HR65</accession>
<keyword evidence="13" id="KW-1185">Reference proteome</keyword>
<dbReference type="Proteomes" id="UP001175271">
    <property type="component" value="Unassembled WGS sequence"/>
</dbReference>
<dbReference type="Pfam" id="PF01138">
    <property type="entry name" value="RNase_PH"/>
    <property type="match status" value="1"/>
</dbReference>
<dbReference type="PANTHER" id="PTHR11953:SF0">
    <property type="entry name" value="EXOSOME COMPLEX COMPONENT RRP41"/>
    <property type="match status" value="1"/>
</dbReference>
<keyword evidence="5" id="KW-0963">Cytoplasm</keyword>
<dbReference type="SUPFAM" id="SSF54211">
    <property type="entry name" value="Ribosomal protein S5 domain 2-like"/>
    <property type="match status" value="1"/>
</dbReference>
<dbReference type="InterPro" id="IPR027408">
    <property type="entry name" value="PNPase/RNase_PH_dom_sf"/>
</dbReference>
<dbReference type="InterPro" id="IPR001247">
    <property type="entry name" value="ExoRNase_PH_dom1"/>
</dbReference>
<evidence type="ECO:0000259" key="11">
    <source>
        <dbReference type="Pfam" id="PF03725"/>
    </source>
</evidence>
<dbReference type="InterPro" id="IPR036345">
    <property type="entry name" value="ExoRNase_PH_dom2_sf"/>
</dbReference>
<dbReference type="GO" id="GO:0071051">
    <property type="term" value="P:poly(A)-dependent snoRNA 3'-end processing"/>
    <property type="evidence" value="ECO:0007669"/>
    <property type="project" value="TreeGrafter"/>
</dbReference>
<protein>
    <recommendedName>
        <fullName evidence="9">Putative exosome complex component RRP41</fullName>
    </recommendedName>
</protein>
<name>A0AA39HR65_9BILA</name>
<dbReference type="AlphaFoldDB" id="A0AA39HR65"/>
<evidence type="ECO:0000256" key="3">
    <source>
        <dbReference type="ARBA" id="ARBA00004642"/>
    </source>
</evidence>
<evidence type="ECO:0000313" key="13">
    <source>
        <dbReference type="Proteomes" id="UP001175271"/>
    </source>
</evidence>
<dbReference type="SUPFAM" id="SSF55666">
    <property type="entry name" value="Ribonuclease PH domain 2-like"/>
    <property type="match status" value="1"/>
</dbReference>
<dbReference type="GO" id="GO:0034475">
    <property type="term" value="P:U4 snRNA 3'-end processing"/>
    <property type="evidence" value="ECO:0007669"/>
    <property type="project" value="TreeGrafter"/>
</dbReference>
<evidence type="ECO:0000256" key="8">
    <source>
        <dbReference type="ARBA" id="ARBA00062379"/>
    </source>
</evidence>
<comment type="caution">
    <text evidence="12">The sequence shown here is derived from an EMBL/GenBank/DDBJ whole genome shotgun (WGS) entry which is preliminary data.</text>
</comment>
<evidence type="ECO:0000256" key="6">
    <source>
        <dbReference type="ARBA" id="ARBA00022835"/>
    </source>
</evidence>
<dbReference type="GO" id="GO:0003723">
    <property type="term" value="F:RNA binding"/>
    <property type="evidence" value="ECO:0007669"/>
    <property type="project" value="TreeGrafter"/>
</dbReference>
<comment type="similarity">
    <text evidence="4">Belongs to the RNase PH family.</text>
</comment>
<dbReference type="GO" id="GO:0005654">
    <property type="term" value="C:nucleoplasm"/>
    <property type="evidence" value="ECO:0007669"/>
    <property type="project" value="UniProtKB-SubCell"/>
</dbReference>
<evidence type="ECO:0000313" key="12">
    <source>
        <dbReference type="EMBL" id="KAK0409965.1"/>
    </source>
</evidence>
<dbReference type="InterPro" id="IPR020568">
    <property type="entry name" value="Ribosomal_Su5_D2-typ_SF"/>
</dbReference>
<dbReference type="FunFam" id="3.30.230.70:FF:000004">
    <property type="entry name" value="Exosome complex component Rrp41"/>
    <property type="match status" value="1"/>
</dbReference>
<dbReference type="EMBL" id="JAUCMV010000003">
    <property type="protein sequence ID" value="KAK0409965.1"/>
    <property type="molecule type" value="Genomic_DNA"/>
</dbReference>
<dbReference type="PANTHER" id="PTHR11953">
    <property type="entry name" value="EXOSOME COMPLEX COMPONENT"/>
    <property type="match status" value="1"/>
</dbReference>
<dbReference type="Gene3D" id="3.30.230.70">
    <property type="entry name" value="GHMP Kinase, N-terminal domain"/>
    <property type="match status" value="1"/>
</dbReference>
<feature type="domain" description="Exoribonuclease phosphorolytic" evidence="10">
    <location>
        <begin position="19"/>
        <end position="148"/>
    </location>
</feature>
<reference evidence="12" key="1">
    <citation type="submission" date="2023-06" db="EMBL/GenBank/DDBJ databases">
        <title>Genomic analysis of the entomopathogenic nematode Steinernema hermaphroditum.</title>
        <authorList>
            <person name="Schwarz E.M."/>
            <person name="Heppert J.K."/>
            <person name="Baniya A."/>
            <person name="Schwartz H.T."/>
            <person name="Tan C.-H."/>
            <person name="Antoshechkin I."/>
            <person name="Sternberg P.W."/>
            <person name="Goodrich-Blair H."/>
            <person name="Dillman A.R."/>
        </authorList>
    </citation>
    <scope>NUCLEOTIDE SEQUENCE</scope>
    <source>
        <strain evidence="12">PS9179</strain>
        <tissue evidence="12">Whole animal</tissue>
    </source>
</reference>
<evidence type="ECO:0000256" key="7">
    <source>
        <dbReference type="ARBA" id="ARBA00058393"/>
    </source>
</evidence>
<dbReference type="GO" id="GO:0071028">
    <property type="term" value="P:nuclear mRNA surveillance"/>
    <property type="evidence" value="ECO:0007669"/>
    <property type="project" value="TreeGrafter"/>
</dbReference>
<sequence>MTEILSEFGFRRDGRTADQVRNATVRFNCYPNADGSVYWEQGNTKVLCAVYGPHEPRQRGRTLEDRSFVNCLFSTALFSGTEQRKRQRGDRRSHDNERLIENAMESVIVTTLYPRSQIDIYLEILTMDGSTLATCFNAAALAVADAGIALKGMPAAVCVGFSEDQGCIDLCGREENANSPRLTIGALVESESMVLMNLENCMHQDNIEKMLDSAMHGAVQISGLMRTALMSHVRGAFDRVERAFAAPAVVS</sequence>
<dbReference type="Pfam" id="PF03725">
    <property type="entry name" value="RNase_PH_C"/>
    <property type="match status" value="1"/>
</dbReference>
<dbReference type="GO" id="GO:0016075">
    <property type="term" value="P:rRNA catabolic process"/>
    <property type="evidence" value="ECO:0007669"/>
    <property type="project" value="TreeGrafter"/>
</dbReference>
<keyword evidence="6" id="KW-0271">Exosome</keyword>
<dbReference type="InterPro" id="IPR050080">
    <property type="entry name" value="RNase_PH"/>
</dbReference>
<evidence type="ECO:0000256" key="2">
    <source>
        <dbReference type="ARBA" id="ARBA00004604"/>
    </source>
</evidence>
<dbReference type="GO" id="GO:0000176">
    <property type="term" value="C:nuclear exosome (RNase complex)"/>
    <property type="evidence" value="ECO:0007669"/>
    <property type="project" value="TreeGrafter"/>
</dbReference>
<proteinExistence type="inferred from homology"/>
<evidence type="ECO:0000256" key="9">
    <source>
        <dbReference type="ARBA" id="ARBA00073078"/>
    </source>
</evidence>
<evidence type="ECO:0000256" key="5">
    <source>
        <dbReference type="ARBA" id="ARBA00022490"/>
    </source>
</evidence>
<gene>
    <name evidence="12" type="ORF">QR680_004868</name>
</gene>
<comment type="subunit">
    <text evidence="8">Component of the RNA exosome complex.</text>
</comment>
<dbReference type="GO" id="GO:0005730">
    <property type="term" value="C:nucleolus"/>
    <property type="evidence" value="ECO:0007669"/>
    <property type="project" value="UniProtKB-SubCell"/>
</dbReference>
<comment type="subcellular location">
    <subcellularLocation>
        <location evidence="1">Cytoplasm</location>
    </subcellularLocation>
    <subcellularLocation>
        <location evidence="2">Nucleus</location>
        <location evidence="2">Nucleolus</location>
    </subcellularLocation>
    <subcellularLocation>
        <location evidence="3">Nucleus</location>
        <location evidence="3">Nucleoplasm</location>
    </subcellularLocation>
</comment>